<dbReference type="Proteomes" id="UP000251960">
    <property type="component" value="Chromosome 1"/>
</dbReference>
<accession>A0A317Y9Y4</accession>
<comment type="caution">
    <text evidence="2">The sequence shown here is derived from an EMBL/GenBank/DDBJ whole genome shotgun (WGS) entry which is preliminary data.</text>
</comment>
<gene>
    <name evidence="2" type="ORF">Zm00014a_038322</name>
</gene>
<name>A0A317Y9Y4_MAIZE</name>
<proteinExistence type="predicted"/>
<organism evidence="2">
    <name type="scientific">Zea mays</name>
    <name type="common">Maize</name>
    <dbReference type="NCBI Taxonomy" id="4577"/>
    <lineage>
        <taxon>Eukaryota</taxon>
        <taxon>Viridiplantae</taxon>
        <taxon>Streptophyta</taxon>
        <taxon>Embryophyta</taxon>
        <taxon>Tracheophyta</taxon>
        <taxon>Spermatophyta</taxon>
        <taxon>Magnoliopsida</taxon>
        <taxon>Liliopsida</taxon>
        <taxon>Poales</taxon>
        <taxon>Poaceae</taxon>
        <taxon>PACMAD clade</taxon>
        <taxon>Panicoideae</taxon>
        <taxon>Andropogonodae</taxon>
        <taxon>Andropogoneae</taxon>
        <taxon>Tripsacinae</taxon>
        <taxon>Zea</taxon>
    </lineage>
</organism>
<dbReference type="AlphaFoldDB" id="A0A317Y9Y4"/>
<feature type="region of interest" description="Disordered" evidence="1">
    <location>
        <begin position="1"/>
        <end position="64"/>
    </location>
</feature>
<dbReference type="EMBL" id="NCVQ01000001">
    <property type="protein sequence ID" value="PWZ55498.1"/>
    <property type="molecule type" value="Genomic_DNA"/>
</dbReference>
<sequence>MTGQPTHGTAARWPWPLAPAGRGGIGTGLAGSTVRTRPAPRRTRLRQRELGGSSANGGSIGAEALGRRPPMCAALGRLSRPPYPITMPNTPLALFAHRQGLACSAQLTAPACGVQPRGLRDGASSSRAWPNKCSCRRGAESAPQLSDWKAPRGWLARRDARESDSLQVLVRLEEN</sequence>
<protein>
    <submittedName>
        <fullName evidence="2">Uncharacterized protein</fullName>
    </submittedName>
</protein>
<evidence type="ECO:0000256" key="1">
    <source>
        <dbReference type="SAM" id="MobiDB-lite"/>
    </source>
</evidence>
<evidence type="ECO:0000313" key="2">
    <source>
        <dbReference type="EMBL" id="PWZ55498.1"/>
    </source>
</evidence>
<reference evidence="2" key="1">
    <citation type="journal article" date="2018" name="Nat. Genet.">
        <title>Extensive intraspecific gene order and gene structural variations between Mo17 and other maize genomes.</title>
        <authorList>
            <person name="Sun S."/>
            <person name="Zhou Y."/>
            <person name="Chen J."/>
            <person name="Shi J."/>
            <person name="Zhao H."/>
            <person name="Zhao H."/>
            <person name="Song W."/>
            <person name="Zhang M."/>
            <person name="Cui Y."/>
            <person name="Dong X."/>
            <person name="Liu H."/>
            <person name="Ma X."/>
            <person name="Jiao Y."/>
            <person name="Wang B."/>
            <person name="Wei X."/>
            <person name="Stein J.C."/>
            <person name="Glaubitz J.C."/>
            <person name="Lu F."/>
            <person name="Yu G."/>
            <person name="Liang C."/>
            <person name="Fengler K."/>
            <person name="Li B."/>
            <person name="Rafalski A."/>
            <person name="Schnable P.S."/>
            <person name="Ware D.H."/>
            <person name="Buckler E.S."/>
            <person name="Lai J."/>
        </authorList>
    </citation>
    <scope>NUCLEOTIDE SEQUENCE [LARGE SCALE GENOMIC DNA]</scope>
    <source>
        <tissue evidence="2">Seedling</tissue>
    </source>
</reference>